<keyword evidence="3" id="KW-1185">Reference proteome</keyword>
<name>A0AAD9Q5S7_ACRCE</name>
<evidence type="ECO:0000313" key="2">
    <source>
        <dbReference type="EMBL" id="KAK2555148.1"/>
    </source>
</evidence>
<feature type="region of interest" description="Disordered" evidence="1">
    <location>
        <begin position="58"/>
        <end position="91"/>
    </location>
</feature>
<organism evidence="2 3">
    <name type="scientific">Acropora cervicornis</name>
    <name type="common">Staghorn coral</name>
    <dbReference type="NCBI Taxonomy" id="6130"/>
    <lineage>
        <taxon>Eukaryota</taxon>
        <taxon>Metazoa</taxon>
        <taxon>Cnidaria</taxon>
        <taxon>Anthozoa</taxon>
        <taxon>Hexacorallia</taxon>
        <taxon>Scleractinia</taxon>
        <taxon>Astrocoeniina</taxon>
        <taxon>Acroporidae</taxon>
        <taxon>Acropora</taxon>
    </lineage>
</organism>
<sequence>WETKKYSGSEQGTWYSTPAPLLPLSVYLLSTRKVAFCRSLEQISVFLNDACDKPQISVQKGDQDRREECSSDRADGLYKAFKRPRKDDNAP</sequence>
<gene>
    <name evidence="2" type="ORF">P5673_023118</name>
</gene>
<evidence type="ECO:0000313" key="3">
    <source>
        <dbReference type="Proteomes" id="UP001249851"/>
    </source>
</evidence>
<feature type="compositionally biased region" description="Basic and acidic residues" evidence="1">
    <location>
        <begin position="61"/>
        <end position="76"/>
    </location>
</feature>
<protein>
    <submittedName>
        <fullName evidence="2">Uncharacterized protein</fullName>
    </submittedName>
</protein>
<dbReference type="Proteomes" id="UP001249851">
    <property type="component" value="Unassembled WGS sequence"/>
</dbReference>
<proteinExistence type="predicted"/>
<feature type="non-terminal residue" evidence="2">
    <location>
        <position position="91"/>
    </location>
</feature>
<dbReference type="EMBL" id="JARQWQ010000064">
    <property type="protein sequence ID" value="KAK2555148.1"/>
    <property type="molecule type" value="Genomic_DNA"/>
</dbReference>
<dbReference type="AlphaFoldDB" id="A0AAD9Q5S7"/>
<evidence type="ECO:0000256" key="1">
    <source>
        <dbReference type="SAM" id="MobiDB-lite"/>
    </source>
</evidence>
<reference evidence="2" key="2">
    <citation type="journal article" date="2023" name="Science">
        <title>Genomic signatures of disease resistance in endangered staghorn corals.</title>
        <authorList>
            <person name="Vollmer S.V."/>
            <person name="Selwyn J.D."/>
            <person name="Despard B.A."/>
            <person name="Roesel C.L."/>
        </authorList>
    </citation>
    <scope>NUCLEOTIDE SEQUENCE</scope>
    <source>
        <strain evidence="2">K2</strain>
    </source>
</reference>
<comment type="caution">
    <text evidence="2">The sequence shown here is derived from an EMBL/GenBank/DDBJ whole genome shotgun (WGS) entry which is preliminary data.</text>
</comment>
<feature type="non-terminal residue" evidence="2">
    <location>
        <position position="1"/>
    </location>
</feature>
<accession>A0AAD9Q5S7</accession>
<reference evidence="2" key="1">
    <citation type="journal article" date="2023" name="G3 (Bethesda)">
        <title>Whole genome assembly and annotation of the endangered Caribbean coral Acropora cervicornis.</title>
        <authorList>
            <person name="Selwyn J.D."/>
            <person name="Vollmer S.V."/>
        </authorList>
    </citation>
    <scope>NUCLEOTIDE SEQUENCE</scope>
    <source>
        <strain evidence="2">K2</strain>
    </source>
</reference>